<feature type="compositionally biased region" description="Low complexity" evidence="1">
    <location>
        <begin position="339"/>
        <end position="349"/>
    </location>
</feature>
<protein>
    <submittedName>
        <fullName evidence="2">Uncharacterized protein</fullName>
    </submittedName>
</protein>
<evidence type="ECO:0000256" key="1">
    <source>
        <dbReference type="SAM" id="MobiDB-lite"/>
    </source>
</evidence>
<feature type="compositionally biased region" description="Low complexity" evidence="1">
    <location>
        <begin position="222"/>
        <end position="231"/>
    </location>
</feature>
<feature type="region of interest" description="Disordered" evidence="1">
    <location>
        <begin position="330"/>
        <end position="369"/>
    </location>
</feature>
<feature type="region of interest" description="Disordered" evidence="1">
    <location>
        <begin position="222"/>
        <end position="265"/>
    </location>
</feature>
<dbReference type="OrthoDB" id="3912050at2759"/>
<comment type="caution">
    <text evidence="2">The sequence shown here is derived from an EMBL/GenBank/DDBJ whole genome shotgun (WGS) entry which is preliminary data.</text>
</comment>
<dbReference type="Proteomes" id="UP000779574">
    <property type="component" value="Unassembled WGS sequence"/>
</dbReference>
<accession>A0A9P8J1L5</accession>
<feature type="compositionally biased region" description="Basic residues" evidence="1">
    <location>
        <begin position="232"/>
        <end position="246"/>
    </location>
</feature>
<evidence type="ECO:0000313" key="2">
    <source>
        <dbReference type="EMBL" id="KAG9678834.1"/>
    </source>
</evidence>
<dbReference type="AlphaFoldDB" id="A0A9P8J1L5"/>
<gene>
    <name evidence="2" type="ORF">KCU76_g15509</name>
</gene>
<reference evidence="2" key="1">
    <citation type="journal article" date="2021" name="J Fungi (Basel)">
        <title>Virulence traits and population genomics of the black yeast Aureobasidium melanogenum.</title>
        <authorList>
            <person name="Cernosa A."/>
            <person name="Sun X."/>
            <person name="Gostincar C."/>
            <person name="Fang C."/>
            <person name="Gunde-Cimerman N."/>
            <person name="Song Z."/>
        </authorList>
    </citation>
    <scope>NUCLEOTIDE SEQUENCE</scope>
    <source>
        <strain evidence="2">EXF-9911</strain>
    </source>
</reference>
<feature type="non-terminal residue" evidence="2">
    <location>
        <position position="395"/>
    </location>
</feature>
<name>A0A9P8J1L5_AURME</name>
<organism evidence="2 3">
    <name type="scientific">Aureobasidium melanogenum</name>
    <name type="common">Aureobasidium pullulans var. melanogenum</name>
    <dbReference type="NCBI Taxonomy" id="46634"/>
    <lineage>
        <taxon>Eukaryota</taxon>
        <taxon>Fungi</taxon>
        <taxon>Dikarya</taxon>
        <taxon>Ascomycota</taxon>
        <taxon>Pezizomycotina</taxon>
        <taxon>Dothideomycetes</taxon>
        <taxon>Dothideomycetidae</taxon>
        <taxon>Dothideales</taxon>
        <taxon>Saccotheciaceae</taxon>
        <taxon>Aureobasidium</taxon>
    </lineage>
</organism>
<reference evidence="2" key="2">
    <citation type="submission" date="2021-08" db="EMBL/GenBank/DDBJ databases">
        <authorList>
            <person name="Gostincar C."/>
            <person name="Sun X."/>
            <person name="Song Z."/>
            <person name="Gunde-Cimerman N."/>
        </authorList>
    </citation>
    <scope>NUCLEOTIDE SEQUENCE</scope>
    <source>
        <strain evidence="2">EXF-9911</strain>
    </source>
</reference>
<dbReference type="EMBL" id="JAHFXF010001023">
    <property type="protein sequence ID" value="KAG9678834.1"/>
    <property type="molecule type" value="Genomic_DNA"/>
</dbReference>
<sequence length="395" mass="42584">MKGDRLSVFIEANRFPPAINQHHYSVLRAEADAIAEQLLIIASNNNNNNKVARASQLYEGPDMNRSSSLSVYELEANELSAGDSSSSLHSIELPVLPRISMLSAFNPFAEAMLSSPSPVADLLQSAVKNGSMPTTTLSSSEPPTDYLASIAPTAPFGPYKEKYEDHPAGIYGAQRFKNRQTISSAPFGFETQATSSFVDRSSASFTQFCDASSSVSNDVVAKSPCSSQSSYSHHRKPLSRPSKVPRKPLPLGAEQFPPVSCTPPNPPERLLTSCGSYTPPGSPFYHASLRDNTGTKIVSPVPKHPSRSLLDISPIRSPLSKHRVGAIPGPNLHKPLHPSPFSASSLTSSDYGMHPRPSHSPNIIPGPVTAAGRVRSNLRDAKDRFLDKLSKASRF</sequence>
<evidence type="ECO:0000313" key="3">
    <source>
        <dbReference type="Proteomes" id="UP000779574"/>
    </source>
</evidence>
<proteinExistence type="predicted"/>